<name>A0A1X7DVK8_TRICW</name>
<dbReference type="PROSITE" id="PS51257">
    <property type="entry name" value="PROKAR_LIPOPROTEIN"/>
    <property type="match status" value="1"/>
</dbReference>
<dbReference type="InterPro" id="IPR013783">
    <property type="entry name" value="Ig-like_fold"/>
</dbReference>
<dbReference type="InterPro" id="IPR006652">
    <property type="entry name" value="Kelch_1"/>
</dbReference>
<evidence type="ECO:0000313" key="5">
    <source>
        <dbReference type="Proteomes" id="UP000192911"/>
    </source>
</evidence>
<dbReference type="RefSeq" id="WP_139831135.1">
    <property type="nucleotide sequence ID" value="NZ_BSQD01000005.1"/>
</dbReference>
<dbReference type="GeneID" id="95551335"/>
<dbReference type="Pfam" id="PF01344">
    <property type="entry name" value="Kelch_1"/>
    <property type="match status" value="3"/>
</dbReference>
<keyword evidence="2" id="KW-0677">Repeat</keyword>
<dbReference type="GO" id="GO:0016020">
    <property type="term" value="C:membrane"/>
    <property type="evidence" value="ECO:0007669"/>
    <property type="project" value="InterPro"/>
</dbReference>
<accession>A0A1X7DVK8</accession>
<dbReference type="AlphaFoldDB" id="A0A1X7DVK8"/>
<gene>
    <name evidence="4" type="ORF">SAMN06295900_10498</name>
</gene>
<protein>
    <submittedName>
        <fullName evidence="4">Kelch motif-containing protein</fullName>
    </submittedName>
</protein>
<feature type="signal peptide" evidence="3">
    <location>
        <begin position="1"/>
        <end position="18"/>
    </location>
</feature>
<dbReference type="InterPro" id="IPR015919">
    <property type="entry name" value="Cadherin-like_sf"/>
</dbReference>
<evidence type="ECO:0000256" key="2">
    <source>
        <dbReference type="ARBA" id="ARBA00022737"/>
    </source>
</evidence>
<dbReference type="Pfam" id="PF05345">
    <property type="entry name" value="He_PIG"/>
    <property type="match status" value="3"/>
</dbReference>
<dbReference type="InterPro" id="IPR015915">
    <property type="entry name" value="Kelch-typ_b-propeller"/>
</dbReference>
<feature type="chain" id="PRO_5012078246" evidence="3">
    <location>
        <begin position="19"/>
        <end position="666"/>
    </location>
</feature>
<evidence type="ECO:0000256" key="3">
    <source>
        <dbReference type="SAM" id="SignalP"/>
    </source>
</evidence>
<dbReference type="SUPFAM" id="SSF117281">
    <property type="entry name" value="Kelch motif"/>
    <property type="match status" value="2"/>
</dbReference>
<dbReference type="Proteomes" id="UP000192911">
    <property type="component" value="Unassembled WGS sequence"/>
</dbReference>
<dbReference type="PANTHER" id="PTHR24412:SF489">
    <property type="entry name" value="RING FINGER DOMAIN AND KELCH REPEAT-CONTAINING PROTEIN DDB_G0271372"/>
    <property type="match status" value="1"/>
</dbReference>
<dbReference type="SUPFAM" id="SSF49313">
    <property type="entry name" value="Cadherin-like"/>
    <property type="match status" value="2"/>
</dbReference>
<keyword evidence="5" id="KW-1185">Reference proteome</keyword>
<evidence type="ECO:0000256" key="1">
    <source>
        <dbReference type="ARBA" id="ARBA00022441"/>
    </source>
</evidence>
<dbReference type="STRING" id="28094.SAMN06295900_10498"/>
<dbReference type="InterPro" id="IPR037293">
    <property type="entry name" value="Gal_Oxidase_central_sf"/>
</dbReference>
<dbReference type="OrthoDB" id="601499at2"/>
<keyword evidence="1" id="KW-0880">Kelch repeat</keyword>
<keyword evidence="3" id="KW-0732">Signal</keyword>
<dbReference type="SMART" id="SM00612">
    <property type="entry name" value="Kelch"/>
    <property type="match status" value="5"/>
</dbReference>
<proteinExistence type="predicted"/>
<reference evidence="5" key="1">
    <citation type="submission" date="2017-04" db="EMBL/GenBank/DDBJ databases">
        <authorList>
            <person name="Varghese N."/>
            <person name="Submissions S."/>
        </authorList>
    </citation>
    <scope>NUCLEOTIDE SEQUENCE [LARGE SCALE GENOMIC DNA]</scope>
    <source>
        <strain evidence="5">Ballard 720</strain>
    </source>
</reference>
<evidence type="ECO:0000313" key="4">
    <source>
        <dbReference type="EMBL" id="SMF22556.1"/>
    </source>
</evidence>
<dbReference type="PANTHER" id="PTHR24412">
    <property type="entry name" value="KELCH PROTEIN"/>
    <property type="match status" value="1"/>
</dbReference>
<dbReference type="GO" id="GO:0005509">
    <property type="term" value="F:calcium ion binding"/>
    <property type="evidence" value="ECO:0007669"/>
    <property type="project" value="InterPro"/>
</dbReference>
<sequence>MIKNLFLVVATIATMGLAGCGGGGGGIGQDLSQPGTTSPPTSLEYEQSVVSYARDVAIPENHPQSTGGAISHYSIAPALPQGLVIDPDSGVISGTPTVVSPARGYTVTGSNSAGSVTAALRIQVDETVQAPQSLHYTNPVVDYVVNQPIQPNEPNPEGGAVSSYSISPSLPAGLDFDTSTGVISGTPTVVTAEQKYTVTALNSAGSTSEDLKISVVTSPEPPTSLTYQQTWAAYAMDRAMLPNRPISEGGTVTHYTISPAVPAGMTFDENTGVISGTPTVQASEQTYTVSGTNAASQQPVLAQIQMQVVPQGTWVRTPGQMSANRRYPMVVKLSNGDVLAIGGANTSDKTVDRYDPNSGQWKAVAPTAVAHTNGVSVLLDDDRVLVAGGQQGATPQTSAELYNTKTDTWTTVADAIPGTPAINGRAGIVGADKRVYMVGGFDSAGNGLSSTVIYNPAATGNPWSTGPNLTKCGSVAGLYKLSNDNLLAAGGMMPPNGSCTAGALQVTSNGSARLDPASGSPSWTATAGQMPQQASGFGALSVGDTAIAVGGVANDPLAGFNQTRLSTIQEFSPATDSWTTVGSLKEALQAPRVALLDDGEVLVAGGVSATGVPVADAEIYDPATKQTKMIAPMTAARGANAQSVTLNDGHVLVTGGDGTSSELYVQ</sequence>
<dbReference type="Gene3D" id="2.60.40.10">
    <property type="entry name" value="Immunoglobulins"/>
    <property type="match status" value="3"/>
</dbReference>
<dbReference type="Gene3D" id="2.130.10.80">
    <property type="entry name" value="Galactose oxidase/kelch, beta-propeller"/>
    <property type="match status" value="1"/>
</dbReference>
<organism evidence="4 5">
    <name type="scientific">Trinickia caryophylli</name>
    <name type="common">Paraburkholderia caryophylli</name>
    <dbReference type="NCBI Taxonomy" id="28094"/>
    <lineage>
        <taxon>Bacteria</taxon>
        <taxon>Pseudomonadati</taxon>
        <taxon>Pseudomonadota</taxon>
        <taxon>Betaproteobacteria</taxon>
        <taxon>Burkholderiales</taxon>
        <taxon>Burkholderiaceae</taxon>
        <taxon>Trinickia</taxon>
    </lineage>
</organism>
<dbReference type="Gene3D" id="2.120.10.80">
    <property type="entry name" value="Kelch-type beta propeller"/>
    <property type="match status" value="1"/>
</dbReference>
<dbReference type="EMBL" id="FXAH01000004">
    <property type="protein sequence ID" value="SMF22556.1"/>
    <property type="molecule type" value="Genomic_DNA"/>
</dbReference>